<dbReference type="STRING" id="212602.A0A420HRQ9"/>
<evidence type="ECO:0000313" key="10">
    <source>
        <dbReference type="EMBL" id="RKF60121.1"/>
    </source>
</evidence>
<feature type="region of interest" description="Disordered" evidence="6">
    <location>
        <begin position="520"/>
        <end position="540"/>
    </location>
</feature>
<keyword evidence="5" id="KW-0862">Zinc</keyword>
<dbReference type="PANTHER" id="PTHR22765">
    <property type="entry name" value="RING FINGER AND PROTEASE ASSOCIATED DOMAIN-CONTAINING"/>
    <property type="match status" value="1"/>
</dbReference>
<feature type="region of interest" description="Disordered" evidence="6">
    <location>
        <begin position="189"/>
        <end position="208"/>
    </location>
</feature>
<feature type="region of interest" description="Disordered" evidence="6">
    <location>
        <begin position="295"/>
        <end position="328"/>
    </location>
</feature>
<dbReference type="InterPro" id="IPR051826">
    <property type="entry name" value="E3_ubiquitin-ligase_domain"/>
</dbReference>
<dbReference type="Pfam" id="PF13639">
    <property type="entry name" value="zf-RING_2"/>
    <property type="match status" value="1"/>
</dbReference>
<dbReference type="SUPFAM" id="SSF52025">
    <property type="entry name" value="PA domain"/>
    <property type="match status" value="1"/>
</dbReference>
<comment type="caution">
    <text evidence="10">The sequence shown here is derived from an EMBL/GenBank/DDBJ whole genome shotgun (WGS) entry which is preliminary data.</text>
</comment>
<keyword evidence="5" id="KW-0479">Metal-binding</keyword>
<sequence length="871" mass="97046">MRPPQVIIAVTFSLIALLTIFSSRSPQSSQLSSLPSDSASSGTHAFFSFHAPFSLFPPSALISLTHDNKTAFLARPAAFGPSILRQGLSGQVWVGGGFDGIASSGELGCSDVQGWSTSYANPHYVSSDWDILSERSLKSNSKIKSSGQTRREDESYKLSSVKSKSWIDNFIRTKHATDDYPIRLLTTTNSPNINERKSTESNESHSDIQSIQEAAEIAGKVVLLNRGGCGFLEKVKWSQRRGAVALIVGANTKGGPLVEMYAKGDTFNITIPSVFTSYTTAKLLYNLAISKKSYGDKSGGGDMKLNSNSKKHKKSIMHNSKKPHGSSNDLNLLVEGKMSSSHSDKIDLAKATEKSGWFGSLFSSSNNMNSKLDQSRPPSSGQLDWILVDDRKVEDGTSSETNSEKKEKLIDLKKISTLKKSKMIRKPFLQRDVPDDDFLIGIQDWRDPDLVENYKAKKIIEPSKDSPSSSSSTLGLEDEHELPITHRYSFGALVGTPEHVSSLKGGSITPNSGEYTLEYREKNSKRESNEISRTHQKDRSNVHTATVFGNKREKIGTNPQIKEYIVDQDEKYQQDDERHEGLWVTLSSSNGASPFLDTLLVLVVSPLVTLTIVYVLLLIRSRYRQQKWRAPKSVVERLPVRTYQRMNISGANSLQLPNCTSLSVATPLLQGIPKPYSTLQTANKISESSGLLCESSQKQSRNNKHRDTGYENITSKLGTFKNQTETQTECVVCLEEYIEGVSRIMALPCGHEFHVECITPWLTTRRRTCPMCKGDVVRSLARASRYDTFQDNNIDEEYNYAHLSQRMTHILSSSGTPTNNQLRSDLELGRSIEVNHEIEEAGETNGWRGLFMGRIMTILRRVHSTREDRDR</sequence>
<evidence type="ECO:0000256" key="4">
    <source>
        <dbReference type="ARBA" id="ARBA00023136"/>
    </source>
</evidence>
<feature type="chain" id="PRO_5019215144" evidence="8">
    <location>
        <begin position="23"/>
        <end position="871"/>
    </location>
</feature>
<organism evidence="10 11">
    <name type="scientific">Erysiphe neolycopersici</name>
    <dbReference type="NCBI Taxonomy" id="212602"/>
    <lineage>
        <taxon>Eukaryota</taxon>
        <taxon>Fungi</taxon>
        <taxon>Dikarya</taxon>
        <taxon>Ascomycota</taxon>
        <taxon>Pezizomycotina</taxon>
        <taxon>Leotiomycetes</taxon>
        <taxon>Erysiphales</taxon>
        <taxon>Erysiphaceae</taxon>
        <taxon>Erysiphe</taxon>
    </lineage>
</organism>
<evidence type="ECO:0000256" key="5">
    <source>
        <dbReference type="PROSITE-ProRule" id="PRU00175"/>
    </source>
</evidence>
<evidence type="ECO:0000256" key="8">
    <source>
        <dbReference type="SAM" id="SignalP"/>
    </source>
</evidence>
<proteinExistence type="predicted"/>
<evidence type="ECO:0000256" key="3">
    <source>
        <dbReference type="ARBA" id="ARBA00022989"/>
    </source>
</evidence>
<dbReference type="SUPFAM" id="SSF57850">
    <property type="entry name" value="RING/U-box"/>
    <property type="match status" value="1"/>
</dbReference>
<dbReference type="Gene3D" id="3.50.30.30">
    <property type="match status" value="1"/>
</dbReference>
<comment type="subcellular location">
    <subcellularLocation>
        <location evidence="1">Membrane</location>
    </subcellularLocation>
</comment>
<keyword evidence="11" id="KW-1185">Reference proteome</keyword>
<evidence type="ECO:0000256" key="1">
    <source>
        <dbReference type="ARBA" id="ARBA00004370"/>
    </source>
</evidence>
<evidence type="ECO:0000256" key="2">
    <source>
        <dbReference type="ARBA" id="ARBA00022692"/>
    </source>
</evidence>
<dbReference type="CDD" id="cd16454">
    <property type="entry name" value="RING-H2_PA-TM-RING"/>
    <property type="match status" value="1"/>
</dbReference>
<dbReference type="GO" id="GO:0016020">
    <property type="term" value="C:membrane"/>
    <property type="evidence" value="ECO:0007669"/>
    <property type="project" value="UniProtKB-SubCell"/>
</dbReference>
<protein>
    <submittedName>
        <fullName evidence="10">PA and RING finger domain-containing protein</fullName>
    </submittedName>
</protein>
<feature type="compositionally biased region" description="Basic residues" evidence="6">
    <location>
        <begin position="309"/>
        <end position="324"/>
    </location>
</feature>
<evidence type="ECO:0000256" key="7">
    <source>
        <dbReference type="SAM" id="Phobius"/>
    </source>
</evidence>
<evidence type="ECO:0000313" key="11">
    <source>
        <dbReference type="Proteomes" id="UP000286134"/>
    </source>
</evidence>
<reference evidence="10 11" key="1">
    <citation type="journal article" date="2018" name="BMC Genomics">
        <title>Comparative genome analyses reveal sequence features reflecting distinct modes of host-adaptation between dicot and monocot powdery mildew.</title>
        <authorList>
            <person name="Wu Y."/>
            <person name="Ma X."/>
            <person name="Pan Z."/>
            <person name="Kale S.D."/>
            <person name="Song Y."/>
            <person name="King H."/>
            <person name="Zhang Q."/>
            <person name="Presley C."/>
            <person name="Deng X."/>
            <person name="Wei C.I."/>
            <person name="Xiao S."/>
        </authorList>
    </citation>
    <scope>NUCLEOTIDE SEQUENCE [LARGE SCALE GENOMIC DNA]</scope>
    <source>
        <strain evidence="10">UMSG2</strain>
    </source>
</reference>
<dbReference type="GO" id="GO:0008270">
    <property type="term" value="F:zinc ion binding"/>
    <property type="evidence" value="ECO:0007669"/>
    <property type="project" value="UniProtKB-KW"/>
</dbReference>
<dbReference type="OrthoDB" id="5357315at2759"/>
<evidence type="ECO:0000259" key="9">
    <source>
        <dbReference type="PROSITE" id="PS50089"/>
    </source>
</evidence>
<dbReference type="Proteomes" id="UP000286134">
    <property type="component" value="Unassembled WGS sequence"/>
</dbReference>
<keyword evidence="8" id="KW-0732">Signal</keyword>
<dbReference type="PROSITE" id="PS50089">
    <property type="entry name" value="ZF_RING_2"/>
    <property type="match status" value="1"/>
</dbReference>
<dbReference type="Pfam" id="PF02225">
    <property type="entry name" value="PA"/>
    <property type="match status" value="1"/>
</dbReference>
<dbReference type="InterPro" id="IPR003137">
    <property type="entry name" value="PA_domain"/>
</dbReference>
<dbReference type="PANTHER" id="PTHR22765:SF406">
    <property type="entry name" value="PA AND RING FINGER DOMAIN PROTEIN (AFU_ORTHOLOGUE AFUA_2G02470)"/>
    <property type="match status" value="1"/>
</dbReference>
<keyword evidence="3 7" id="KW-1133">Transmembrane helix</keyword>
<keyword evidence="2 7" id="KW-0812">Transmembrane</keyword>
<keyword evidence="4 7" id="KW-0472">Membrane</keyword>
<dbReference type="SMART" id="SM00184">
    <property type="entry name" value="RING"/>
    <property type="match status" value="1"/>
</dbReference>
<accession>A0A420HRQ9</accession>
<dbReference type="InterPro" id="IPR001841">
    <property type="entry name" value="Znf_RING"/>
</dbReference>
<dbReference type="AlphaFoldDB" id="A0A420HRQ9"/>
<feature type="domain" description="RING-type" evidence="9">
    <location>
        <begin position="730"/>
        <end position="773"/>
    </location>
</feature>
<gene>
    <name evidence="10" type="ORF">OnM2_054024</name>
</gene>
<keyword evidence="5" id="KW-0863">Zinc-finger</keyword>
<dbReference type="EMBL" id="MCFK01005422">
    <property type="protein sequence ID" value="RKF60121.1"/>
    <property type="molecule type" value="Genomic_DNA"/>
</dbReference>
<dbReference type="InterPro" id="IPR013083">
    <property type="entry name" value="Znf_RING/FYVE/PHD"/>
</dbReference>
<name>A0A420HRQ9_9PEZI</name>
<evidence type="ECO:0000256" key="6">
    <source>
        <dbReference type="SAM" id="MobiDB-lite"/>
    </source>
</evidence>
<dbReference type="Gene3D" id="3.30.40.10">
    <property type="entry name" value="Zinc/RING finger domain, C3HC4 (zinc finger)"/>
    <property type="match status" value="1"/>
</dbReference>
<feature type="compositionally biased region" description="Basic and acidic residues" evidence="6">
    <location>
        <begin position="194"/>
        <end position="206"/>
    </location>
</feature>
<dbReference type="FunFam" id="3.30.40.10:FF:000364">
    <property type="entry name" value="Protease-associated PA domain protein"/>
    <property type="match status" value="1"/>
</dbReference>
<feature type="transmembrane region" description="Helical" evidence="7">
    <location>
        <begin position="599"/>
        <end position="619"/>
    </location>
</feature>
<feature type="signal peptide" evidence="8">
    <location>
        <begin position="1"/>
        <end position="22"/>
    </location>
</feature>
<dbReference type="GO" id="GO:0061630">
    <property type="term" value="F:ubiquitin protein ligase activity"/>
    <property type="evidence" value="ECO:0007669"/>
    <property type="project" value="TreeGrafter"/>
</dbReference>
<dbReference type="InterPro" id="IPR046450">
    <property type="entry name" value="PA_dom_sf"/>
</dbReference>
<dbReference type="GO" id="GO:0006511">
    <property type="term" value="P:ubiquitin-dependent protein catabolic process"/>
    <property type="evidence" value="ECO:0007669"/>
    <property type="project" value="TreeGrafter"/>
</dbReference>
<dbReference type="GO" id="GO:0005737">
    <property type="term" value="C:cytoplasm"/>
    <property type="evidence" value="ECO:0007669"/>
    <property type="project" value="TreeGrafter"/>
</dbReference>